<dbReference type="PANTHER" id="PTHR31525:SF1">
    <property type="entry name" value="HEME TRANSPORTER HRG1"/>
    <property type="match status" value="1"/>
</dbReference>
<keyword evidence="4" id="KW-0813">Transport</keyword>
<evidence type="ECO:0000256" key="9">
    <source>
        <dbReference type="ARBA" id="ARBA00023228"/>
    </source>
</evidence>
<keyword evidence="9" id="KW-0458">Lysosome</keyword>
<sequence>MALPSKRAIRVRIVFAVIGLIVGFSIPICFASNAYRNYNVALWGALSGCFAATTLWLHVKYSRGSLQSWTPRLRTFMLTGCFVQLAGVCGIVTYITLGIALRQSLTPYDDGYYLTSVWCFMTWKWGFMLFWYSRSYLRILTQSEYKPLRSSVHGQVSQECGCSQVEAASPATA</sequence>
<keyword evidence="11" id="KW-1185">Reference proteome</keyword>
<keyword evidence="6" id="KW-0967">Endosome</keyword>
<evidence type="ECO:0000256" key="3">
    <source>
        <dbReference type="ARBA" id="ARBA00006203"/>
    </source>
</evidence>
<organism evidence="11 12">
    <name type="scientific">Priapulus caudatus</name>
    <name type="common">Priapulid worm</name>
    <dbReference type="NCBI Taxonomy" id="37621"/>
    <lineage>
        <taxon>Eukaryota</taxon>
        <taxon>Metazoa</taxon>
        <taxon>Ecdysozoa</taxon>
        <taxon>Scalidophora</taxon>
        <taxon>Priapulida</taxon>
        <taxon>Priapulimorpha</taxon>
        <taxon>Priapulimorphida</taxon>
        <taxon>Priapulidae</taxon>
        <taxon>Priapulus</taxon>
    </lineage>
</organism>
<name>A0ABM1DR58_PRICU</name>
<evidence type="ECO:0000256" key="10">
    <source>
        <dbReference type="SAM" id="Phobius"/>
    </source>
</evidence>
<evidence type="ECO:0000256" key="6">
    <source>
        <dbReference type="ARBA" id="ARBA00022753"/>
    </source>
</evidence>
<dbReference type="PRINTS" id="PR02095">
    <property type="entry name" value="TRNSPORTRHRG"/>
</dbReference>
<comment type="subcellular location">
    <subcellularLocation>
        <location evidence="2">Endosome membrane</location>
        <topology evidence="2">Multi-pass membrane protein</topology>
    </subcellularLocation>
    <subcellularLocation>
        <location evidence="1">Lysosome membrane</location>
        <topology evidence="1">Multi-pass membrane protein</topology>
    </subcellularLocation>
</comment>
<dbReference type="Proteomes" id="UP000695022">
    <property type="component" value="Unplaced"/>
</dbReference>
<evidence type="ECO:0000256" key="5">
    <source>
        <dbReference type="ARBA" id="ARBA00022692"/>
    </source>
</evidence>
<dbReference type="GeneID" id="106805379"/>
<dbReference type="InterPro" id="IPR026218">
    <property type="entry name" value="HRG"/>
</dbReference>
<dbReference type="Pfam" id="PF16954">
    <property type="entry name" value="HRG"/>
    <property type="match status" value="1"/>
</dbReference>
<feature type="transmembrane region" description="Helical" evidence="10">
    <location>
        <begin position="12"/>
        <end position="34"/>
    </location>
</feature>
<keyword evidence="8 10" id="KW-0472">Membrane</keyword>
<keyword evidence="5 10" id="KW-0812">Transmembrane</keyword>
<evidence type="ECO:0000256" key="4">
    <source>
        <dbReference type="ARBA" id="ARBA00022448"/>
    </source>
</evidence>
<comment type="similarity">
    <text evidence="3">Belongs to the HRG family.</text>
</comment>
<evidence type="ECO:0000313" key="12">
    <source>
        <dbReference type="RefSeq" id="XP_014662429.1"/>
    </source>
</evidence>
<accession>A0ABM1DR58</accession>
<evidence type="ECO:0000313" key="11">
    <source>
        <dbReference type="Proteomes" id="UP000695022"/>
    </source>
</evidence>
<evidence type="ECO:0000256" key="8">
    <source>
        <dbReference type="ARBA" id="ARBA00023136"/>
    </source>
</evidence>
<evidence type="ECO:0000256" key="2">
    <source>
        <dbReference type="ARBA" id="ARBA00004337"/>
    </source>
</evidence>
<evidence type="ECO:0000256" key="7">
    <source>
        <dbReference type="ARBA" id="ARBA00022989"/>
    </source>
</evidence>
<dbReference type="RefSeq" id="XP_014662429.1">
    <property type="nucleotide sequence ID" value="XM_014806943.1"/>
</dbReference>
<reference evidence="12" key="1">
    <citation type="submission" date="2025-08" db="UniProtKB">
        <authorList>
            <consortium name="RefSeq"/>
        </authorList>
    </citation>
    <scope>IDENTIFICATION</scope>
</reference>
<protein>
    <submittedName>
        <fullName evidence="12">Heme transporter HRG1-like</fullName>
    </submittedName>
</protein>
<feature type="transmembrane region" description="Helical" evidence="10">
    <location>
        <begin position="40"/>
        <end position="59"/>
    </location>
</feature>
<keyword evidence="7 10" id="KW-1133">Transmembrane helix</keyword>
<proteinExistence type="inferred from homology"/>
<feature type="transmembrane region" description="Helical" evidence="10">
    <location>
        <begin position="112"/>
        <end position="132"/>
    </location>
</feature>
<feature type="transmembrane region" description="Helical" evidence="10">
    <location>
        <begin position="80"/>
        <end position="100"/>
    </location>
</feature>
<gene>
    <name evidence="12" type="primary">LOC106805379</name>
</gene>
<evidence type="ECO:0000256" key="1">
    <source>
        <dbReference type="ARBA" id="ARBA00004155"/>
    </source>
</evidence>
<dbReference type="PANTHER" id="PTHR31525">
    <property type="entry name" value="HEME TRANSPORTER HRG1"/>
    <property type="match status" value="1"/>
</dbReference>